<dbReference type="Pfam" id="PF14825">
    <property type="entry name" value="CFAP77"/>
    <property type="match status" value="1"/>
</dbReference>
<evidence type="ECO:0000313" key="1">
    <source>
        <dbReference type="EMBL" id="KAL5107833.1"/>
    </source>
</evidence>
<organism evidence="1 2">
    <name type="scientific">Taenia crassiceps</name>
    <dbReference type="NCBI Taxonomy" id="6207"/>
    <lineage>
        <taxon>Eukaryota</taxon>
        <taxon>Metazoa</taxon>
        <taxon>Spiralia</taxon>
        <taxon>Lophotrochozoa</taxon>
        <taxon>Platyhelminthes</taxon>
        <taxon>Cestoda</taxon>
        <taxon>Eucestoda</taxon>
        <taxon>Cyclophyllidea</taxon>
        <taxon>Taeniidae</taxon>
        <taxon>Taenia</taxon>
    </lineage>
</organism>
<comment type="caution">
    <text evidence="1">The sequence shown here is derived from an EMBL/GenBank/DDBJ whole genome shotgun (WGS) entry which is preliminary data.</text>
</comment>
<protein>
    <submittedName>
        <fullName evidence="1">Cilia and flagella-associated protein 77</fullName>
    </submittedName>
</protein>
<evidence type="ECO:0000313" key="2">
    <source>
        <dbReference type="Proteomes" id="UP001651158"/>
    </source>
</evidence>
<dbReference type="InterPro" id="IPR029147">
    <property type="entry name" value="CFAP77"/>
</dbReference>
<accession>A0ABR4QE38</accession>
<reference evidence="1 2" key="1">
    <citation type="journal article" date="2022" name="Front. Cell. Infect. Microbiol.">
        <title>The Genomes of Two Strains of Taenia crassiceps the Animal Model for the Study of Human Cysticercosis.</title>
        <authorList>
            <person name="Bobes R.J."/>
            <person name="Estrada K."/>
            <person name="Rios-Valencia D.G."/>
            <person name="Calderon-Gallegos A."/>
            <person name="de la Torre P."/>
            <person name="Carrero J.C."/>
            <person name="Sanchez-Flores A."/>
            <person name="Laclette J.P."/>
        </authorList>
    </citation>
    <scope>NUCLEOTIDE SEQUENCE [LARGE SCALE GENOMIC DNA]</scope>
    <source>
        <strain evidence="1">WFUcys</strain>
    </source>
</reference>
<keyword evidence="1" id="KW-0966">Cell projection</keyword>
<sequence length="250" mass="29282">MPERYVDLGLILKAECLAPGQMGCLRNSMVTRETLIRPPLGRHYTRGRSLPPECFVYGKRSKRDPDGMAKCLTWCTYRPAEDSYVHKADYHKTNVESVKAGIHKVPEWIRFRKEKDFRWRPIKSIVQEKKPVLPLDMTFGKPTRPSTPIGCLLSHYYKREFDQMAIENNRAYMTDMAIAQNKSPQPYDTLKSANAVVQLPSKQPPQRLWTMKRFRSQPPRISSHWSHEEEQKMHEKFYMKPNCDALIKNN</sequence>
<dbReference type="Proteomes" id="UP001651158">
    <property type="component" value="Unassembled WGS sequence"/>
</dbReference>
<keyword evidence="1" id="KW-0282">Flagellum</keyword>
<keyword evidence="2" id="KW-1185">Reference proteome</keyword>
<keyword evidence="1" id="KW-0969">Cilium</keyword>
<dbReference type="PANTHER" id="PTHR28617:SF1">
    <property type="entry name" value="CILIA- AND FLAGELLA-ASSOCIATED PROTEIN 77"/>
    <property type="match status" value="1"/>
</dbReference>
<dbReference type="PANTHER" id="PTHR28617">
    <property type="entry name" value="CILIA- AND FLAGELLA-ASSOCIATED PROTEIN 77"/>
    <property type="match status" value="1"/>
</dbReference>
<gene>
    <name evidence="1" type="ORF">TcWFU_006115</name>
</gene>
<dbReference type="EMBL" id="JAKROA010000004">
    <property type="protein sequence ID" value="KAL5107833.1"/>
    <property type="molecule type" value="Genomic_DNA"/>
</dbReference>
<name>A0ABR4QE38_9CEST</name>
<proteinExistence type="predicted"/>